<feature type="region of interest" description="Disordered" evidence="1">
    <location>
        <begin position="1"/>
        <end position="56"/>
    </location>
</feature>
<gene>
    <name evidence="2" type="ORF">SAMN02799615_00855</name>
</gene>
<dbReference type="Proteomes" id="UP000199477">
    <property type="component" value="Unassembled WGS sequence"/>
</dbReference>
<name>A0A1I1ZY85_9GAMM</name>
<dbReference type="RefSeq" id="WP_177218780.1">
    <property type="nucleotide sequence ID" value="NZ_FONH01000002.1"/>
</dbReference>
<dbReference type="EMBL" id="FONH01000002">
    <property type="protein sequence ID" value="SFE36631.1"/>
    <property type="molecule type" value="Genomic_DNA"/>
</dbReference>
<evidence type="ECO:0000313" key="3">
    <source>
        <dbReference type="Proteomes" id="UP000199477"/>
    </source>
</evidence>
<dbReference type="STRING" id="500610.SAMN02799615_00855"/>
<keyword evidence="3" id="KW-1185">Reference proteome</keyword>
<reference evidence="3" key="1">
    <citation type="submission" date="2016-10" db="EMBL/GenBank/DDBJ databases">
        <authorList>
            <person name="Varghese N."/>
            <person name="Submissions S."/>
        </authorList>
    </citation>
    <scope>NUCLEOTIDE SEQUENCE [LARGE SCALE GENOMIC DNA]</scope>
    <source>
        <strain evidence="3">UNC178MFTsu3.1</strain>
    </source>
</reference>
<organism evidence="2 3">
    <name type="scientific">Dyella marensis</name>
    <dbReference type="NCBI Taxonomy" id="500610"/>
    <lineage>
        <taxon>Bacteria</taxon>
        <taxon>Pseudomonadati</taxon>
        <taxon>Pseudomonadota</taxon>
        <taxon>Gammaproteobacteria</taxon>
        <taxon>Lysobacterales</taxon>
        <taxon>Rhodanobacteraceae</taxon>
        <taxon>Dyella</taxon>
    </lineage>
</organism>
<protein>
    <submittedName>
        <fullName evidence="2">Uncharacterized protein</fullName>
    </submittedName>
</protein>
<evidence type="ECO:0000256" key="1">
    <source>
        <dbReference type="SAM" id="MobiDB-lite"/>
    </source>
</evidence>
<sequence>MAKFSKAFKGVKDGDIYPTSFAKGADCPPELEEAAASVGALAADKPQKPTNDNSSK</sequence>
<accession>A0A1I1ZY85</accession>
<dbReference type="AlphaFoldDB" id="A0A1I1ZY85"/>
<feature type="compositionally biased region" description="Low complexity" evidence="1">
    <location>
        <begin position="34"/>
        <end position="43"/>
    </location>
</feature>
<evidence type="ECO:0000313" key="2">
    <source>
        <dbReference type="EMBL" id="SFE36631.1"/>
    </source>
</evidence>
<proteinExistence type="predicted"/>